<dbReference type="OrthoDB" id="7331812at2759"/>
<evidence type="ECO:0000313" key="2">
    <source>
        <dbReference type="Proteomes" id="UP000694844"/>
    </source>
</evidence>
<keyword evidence="2" id="KW-1185">Reference proteome</keyword>
<dbReference type="KEGG" id="cvn:111109261"/>
<dbReference type="AlphaFoldDB" id="A0A8B8BCA1"/>
<feature type="region of interest" description="Disordered" evidence="1">
    <location>
        <begin position="75"/>
        <end position="116"/>
    </location>
</feature>
<protein>
    <submittedName>
        <fullName evidence="3">Uncharacterized protein LOC111109261</fullName>
    </submittedName>
</protein>
<name>A0A8B8BCA1_CRAVI</name>
<dbReference type="GeneID" id="111109261"/>
<organism evidence="2 3">
    <name type="scientific">Crassostrea virginica</name>
    <name type="common">Eastern oyster</name>
    <dbReference type="NCBI Taxonomy" id="6565"/>
    <lineage>
        <taxon>Eukaryota</taxon>
        <taxon>Metazoa</taxon>
        <taxon>Spiralia</taxon>
        <taxon>Lophotrochozoa</taxon>
        <taxon>Mollusca</taxon>
        <taxon>Bivalvia</taxon>
        <taxon>Autobranchia</taxon>
        <taxon>Pteriomorphia</taxon>
        <taxon>Ostreida</taxon>
        <taxon>Ostreoidea</taxon>
        <taxon>Ostreidae</taxon>
        <taxon>Crassostrea</taxon>
    </lineage>
</organism>
<sequence>MIVSCCVIGCTNTFDKDNPTSLLPCPQETRITKKTLDIGNQARSMRIMTACDYVRRSRIHIRQFLRKDHEDQQLLENEEHCPRAASADVMRFPRRDNKDQQLSSPPSPTPPPSTLLPFLSVVHG</sequence>
<evidence type="ECO:0000313" key="3">
    <source>
        <dbReference type="RefSeq" id="XP_022301052.1"/>
    </source>
</evidence>
<gene>
    <name evidence="3" type="primary">LOC111109261</name>
</gene>
<proteinExistence type="predicted"/>
<accession>A0A8B8BCA1</accession>
<dbReference type="Proteomes" id="UP000694844">
    <property type="component" value="Chromosome 8"/>
</dbReference>
<dbReference type="RefSeq" id="XP_022301052.1">
    <property type="nucleotide sequence ID" value="XM_022445344.1"/>
</dbReference>
<evidence type="ECO:0000256" key="1">
    <source>
        <dbReference type="SAM" id="MobiDB-lite"/>
    </source>
</evidence>
<reference evidence="3" key="1">
    <citation type="submission" date="2025-08" db="UniProtKB">
        <authorList>
            <consortium name="RefSeq"/>
        </authorList>
    </citation>
    <scope>IDENTIFICATION</scope>
    <source>
        <tissue evidence="3">Whole sample</tissue>
    </source>
</reference>
<feature type="compositionally biased region" description="Pro residues" evidence="1">
    <location>
        <begin position="105"/>
        <end position="114"/>
    </location>
</feature>